<evidence type="ECO:0000256" key="1">
    <source>
        <dbReference type="ARBA" id="ARBA00010641"/>
    </source>
</evidence>
<dbReference type="CDD" id="cd06171">
    <property type="entry name" value="Sigma70_r4"/>
    <property type="match status" value="1"/>
</dbReference>
<dbReference type="InterPro" id="IPR039425">
    <property type="entry name" value="RNA_pol_sigma-70-like"/>
</dbReference>
<feature type="region of interest" description="Disordered" evidence="6">
    <location>
        <begin position="160"/>
        <end position="190"/>
    </location>
</feature>
<dbReference type="Pfam" id="PF08281">
    <property type="entry name" value="Sigma70_r4_2"/>
    <property type="match status" value="1"/>
</dbReference>
<feature type="domain" description="RNA polymerase sigma-70 region 2" evidence="7">
    <location>
        <begin position="13"/>
        <end position="79"/>
    </location>
</feature>
<dbReference type="InterPro" id="IPR036388">
    <property type="entry name" value="WH-like_DNA-bd_sf"/>
</dbReference>
<keyword evidence="4" id="KW-0238">DNA-binding</keyword>
<keyword evidence="2" id="KW-0805">Transcription regulation</keyword>
<dbReference type="Pfam" id="PF04542">
    <property type="entry name" value="Sigma70_r2"/>
    <property type="match status" value="1"/>
</dbReference>
<evidence type="ECO:0000256" key="3">
    <source>
        <dbReference type="ARBA" id="ARBA00023082"/>
    </source>
</evidence>
<keyword evidence="3" id="KW-0731">Sigma factor</keyword>
<dbReference type="RefSeq" id="WP_130782978.1">
    <property type="nucleotide sequence ID" value="NZ_BIMR01000370.1"/>
</dbReference>
<keyword evidence="5" id="KW-0804">Transcription</keyword>
<evidence type="ECO:0000313" key="9">
    <source>
        <dbReference type="EMBL" id="GCE78307.1"/>
    </source>
</evidence>
<dbReference type="SUPFAM" id="SSF88659">
    <property type="entry name" value="Sigma3 and sigma4 domains of RNA polymerase sigma factors"/>
    <property type="match status" value="1"/>
</dbReference>
<dbReference type="EMBL" id="BIMR01000370">
    <property type="protein sequence ID" value="GCE78307.1"/>
    <property type="molecule type" value="Genomic_DNA"/>
</dbReference>
<dbReference type="InterPro" id="IPR013324">
    <property type="entry name" value="RNA_pol_sigma_r3/r4-like"/>
</dbReference>
<dbReference type="SUPFAM" id="SSF88946">
    <property type="entry name" value="Sigma2 domain of RNA polymerase sigma factors"/>
    <property type="match status" value="1"/>
</dbReference>
<dbReference type="Gene3D" id="1.10.1740.10">
    <property type="match status" value="1"/>
</dbReference>
<dbReference type="Proteomes" id="UP000289954">
    <property type="component" value="Unassembled WGS sequence"/>
</dbReference>
<dbReference type="NCBIfam" id="TIGR02937">
    <property type="entry name" value="sigma70-ECF"/>
    <property type="match status" value="1"/>
</dbReference>
<keyword evidence="10" id="KW-1185">Reference proteome</keyword>
<protein>
    <submittedName>
        <fullName evidence="9">RNA polymerase sigma factor</fullName>
    </submittedName>
</protein>
<feature type="domain" description="RNA polymerase sigma factor 70 region 4 type 2" evidence="8">
    <location>
        <begin position="106"/>
        <end position="156"/>
    </location>
</feature>
<evidence type="ECO:0000259" key="8">
    <source>
        <dbReference type="Pfam" id="PF08281"/>
    </source>
</evidence>
<evidence type="ECO:0000259" key="7">
    <source>
        <dbReference type="Pfam" id="PF04542"/>
    </source>
</evidence>
<proteinExistence type="inferred from homology"/>
<dbReference type="GO" id="GO:0006352">
    <property type="term" value="P:DNA-templated transcription initiation"/>
    <property type="evidence" value="ECO:0007669"/>
    <property type="project" value="InterPro"/>
</dbReference>
<organism evidence="9 10">
    <name type="scientific">Cellulomonas biazotea</name>
    <dbReference type="NCBI Taxonomy" id="1709"/>
    <lineage>
        <taxon>Bacteria</taxon>
        <taxon>Bacillati</taxon>
        <taxon>Actinomycetota</taxon>
        <taxon>Actinomycetes</taxon>
        <taxon>Micrococcales</taxon>
        <taxon>Cellulomonadaceae</taxon>
        <taxon>Cellulomonas</taxon>
    </lineage>
</organism>
<evidence type="ECO:0000256" key="4">
    <source>
        <dbReference type="ARBA" id="ARBA00023125"/>
    </source>
</evidence>
<gene>
    <name evidence="9" type="ORF">CBZ_33630</name>
</gene>
<dbReference type="InterPro" id="IPR013249">
    <property type="entry name" value="RNA_pol_sigma70_r4_t2"/>
</dbReference>
<name>A0A402DW09_9CELL</name>
<comment type="similarity">
    <text evidence="1">Belongs to the sigma-70 factor family. ECF subfamily.</text>
</comment>
<dbReference type="PANTHER" id="PTHR43133:SF50">
    <property type="entry name" value="ECF RNA POLYMERASE SIGMA FACTOR SIGM"/>
    <property type="match status" value="1"/>
</dbReference>
<dbReference type="PANTHER" id="PTHR43133">
    <property type="entry name" value="RNA POLYMERASE ECF-TYPE SIGMA FACTO"/>
    <property type="match status" value="1"/>
</dbReference>
<accession>A0A402DW09</accession>
<dbReference type="GO" id="GO:0003677">
    <property type="term" value="F:DNA binding"/>
    <property type="evidence" value="ECO:0007669"/>
    <property type="project" value="UniProtKB-KW"/>
</dbReference>
<evidence type="ECO:0000313" key="10">
    <source>
        <dbReference type="Proteomes" id="UP000289954"/>
    </source>
</evidence>
<evidence type="ECO:0000256" key="2">
    <source>
        <dbReference type="ARBA" id="ARBA00023015"/>
    </source>
</evidence>
<comment type="caution">
    <text evidence="9">The sequence shown here is derived from an EMBL/GenBank/DDBJ whole genome shotgun (WGS) entry which is preliminary data.</text>
</comment>
<sequence length="190" mass="20525">MGRAWEGLLAQLVEQRWGRLVGHAMLVATSRDEAQDLVQEALVATFGSRARFTTIAEAEQYVRRAIVSRSVDEHRRRTRERAAVGRLAGHPAPVTEVVPRGLGADVVRALAGLTPRERACVVLRQVEDLSVHETASVLGLSEGAVKRYTSDGLRRLDAALGTRTDDPESVPVRPVAATPTSTSTNGGEAR</sequence>
<feature type="compositionally biased region" description="Polar residues" evidence="6">
    <location>
        <begin position="178"/>
        <end position="190"/>
    </location>
</feature>
<reference evidence="9 10" key="1">
    <citation type="submission" date="2019-01" db="EMBL/GenBank/DDBJ databases">
        <title>Draft genome sequence of Cellulomonas takizawaensis strain TKZ-21.</title>
        <authorList>
            <person name="Yamamura H."/>
            <person name="Hayashi T."/>
            <person name="Hamada M."/>
            <person name="Serisawa Y."/>
            <person name="Matsuyama K."/>
            <person name="Nakagawa Y."/>
            <person name="Otoguro M."/>
            <person name="Yanagida F."/>
            <person name="Hayakawa M."/>
        </authorList>
    </citation>
    <scope>NUCLEOTIDE SEQUENCE [LARGE SCALE GENOMIC DNA]</scope>
    <source>
        <strain evidence="9 10">NBRC12680</strain>
    </source>
</reference>
<dbReference type="OrthoDB" id="3688906at2"/>
<dbReference type="AlphaFoldDB" id="A0A402DW09"/>
<dbReference type="InterPro" id="IPR007627">
    <property type="entry name" value="RNA_pol_sigma70_r2"/>
</dbReference>
<dbReference type="InterPro" id="IPR014284">
    <property type="entry name" value="RNA_pol_sigma-70_dom"/>
</dbReference>
<dbReference type="Gene3D" id="1.10.10.10">
    <property type="entry name" value="Winged helix-like DNA-binding domain superfamily/Winged helix DNA-binding domain"/>
    <property type="match status" value="1"/>
</dbReference>
<dbReference type="GO" id="GO:0016987">
    <property type="term" value="F:sigma factor activity"/>
    <property type="evidence" value="ECO:0007669"/>
    <property type="project" value="UniProtKB-KW"/>
</dbReference>
<evidence type="ECO:0000256" key="6">
    <source>
        <dbReference type="SAM" id="MobiDB-lite"/>
    </source>
</evidence>
<evidence type="ECO:0000256" key="5">
    <source>
        <dbReference type="ARBA" id="ARBA00023163"/>
    </source>
</evidence>
<dbReference type="InterPro" id="IPR013325">
    <property type="entry name" value="RNA_pol_sigma_r2"/>
</dbReference>